<keyword evidence="1" id="KW-0677">Repeat</keyword>
<feature type="repeat" description="ANK" evidence="3">
    <location>
        <begin position="355"/>
        <end position="387"/>
    </location>
</feature>
<dbReference type="PROSITE" id="PS50088">
    <property type="entry name" value="ANK_REPEAT"/>
    <property type="match status" value="3"/>
</dbReference>
<dbReference type="AlphaFoldDB" id="A0A0F9WV60"/>
<evidence type="ECO:0000313" key="7">
    <source>
        <dbReference type="Proteomes" id="UP000034112"/>
    </source>
</evidence>
<dbReference type="InterPro" id="IPR056884">
    <property type="entry name" value="NPHP3-like_N"/>
</dbReference>
<dbReference type="Pfam" id="PF12796">
    <property type="entry name" value="Ank_2"/>
    <property type="match status" value="1"/>
</dbReference>
<dbReference type="OrthoDB" id="163438at2759"/>
<sequence>MPQFRTDGPGLISSTRSLWKILRNAITDPRAGPIIIVLDALDECAESEFADLMRNVESQFRSDHLSISKSKLKYLLTCRPYEQITSKFQDLLNSFPNIRIPGEEESEVISQENVNEAYEQILNKSKEDPMVRKALSIILAASRPLTISEMNIAMDIKATTHTFHDLDLEDESDFKSRLRSWCGLFISIYHGKVYFLHQTAREFLLSDLASPTTIPSALHWHHSITTQEANNVLAELCVLYLDLFNSSVSLTIEADGKASHSTDSNAFLNYSAENWGAHFREAHIIDSAAIIPVTLRICDPGSKRFSAWFAIYQRSTYESPTRNLTDLIIASHYGHRAVVKLLVEKGADIDAKDGGGRTPLLWATYNGHKAIVELLVEKGADIEAKDNYGRTPLSWAAYNGHKAIVELLV</sequence>
<evidence type="ECO:0000259" key="4">
    <source>
        <dbReference type="Pfam" id="PF22939"/>
    </source>
</evidence>
<name>A0A0F9WV60_TRIHA</name>
<dbReference type="PANTHER" id="PTHR24188:SF29">
    <property type="entry name" value="GH09064P"/>
    <property type="match status" value="1"/>
</dbReference>
<evidence type="ECO:0000256" key="1">
    <source>
        <dbReference type="ARBA" id="ARBA00022737"/>
    </source>
</evidence>
<dbReference type="SMART" id="SM00248">
    <property type="entry name" value="ANK"/>
    <property type="match status" value="2"/>
</dbReference>
<evidence type="ECO:0000256" key="2">
    <source>
        <dbReference type="ARBA" id="ARBA00023043"/>
    </source>
</evidence>
<evidence type="ECO:0000259" key="5">
    <source>
        <dbReference type="Pfam" id="PF24883"/>
    </source>
</evidence>
<dbReference type="InterPro" id="IPR054471">
    <property type="entry name" value="GPIID_WHD"/>
</dbReference>
<feature type="repeat" description="ANK" evidence="3">
    <location>
        <begin position="322"/>
        <end position="354"/>
    </location>
</feature>
<comment type="caution">
    <text evidence="6">The sequence shown here is derived from an EMBL/GenBank/DDBJ whole genome shotgun (WGS) entry which is preliminary data.</text>
</comment>
<dbReference type="InterPro" id="IPR002110">
    <property type="entry name" value="Ankyrin_rpt"/>
</dbReference>
<dbReference type="EMBL" id="JOKZ01001271">
    <property type="protein sequence ID" value="KKO96409.1"/>
    <property type="molecule type" value="Genomic_DNA"/>
</dbReference>
<dbReference type="Gene3D" id="1.25.40.20">
    <property type="entry name" value="Ankyrin repeat-containing domain"/>
    <property type="match status" value="1"/>
</dbReference>
<evidence type="ECO:0000313" key="6">
    <source>
        <dbReference type="EMBL" id="KKO96409.1"/>
    </source>
</evidence>
<evidence type="ECO:0000256" key="3">
    <source>
        <dbReference type="PROSITE-ProRule" id="PRU00023"/>
    </source>
</evidence>
<dbReference type="SUPFAM" id="SSF48403">
    <property type="entry name" value="Ankyrin repeat"/>
    <property type="match status" value="1"/>
</dbReference>
<feature type="domain" description="GPI inositol-deacylase winged helix" evidence="4">
    <location>
        <begin position="120"/>
        <end position="207"/>
    </location>
</feature>
<dbReference type="Pfam" id="PF24883">
    <property type="entry name" value="NPHP3_N"/>
    <property type="match status" value="1"/>
</dbReference>
<feature type="non-terminal residue" evidence="6">
    <location>
        <position position="409"/>
    </location>
</feature>
<feature type="domain" description="Nephrocystin 3-like N-terminal" evidence="5">
    <location>
        <begin position="13"/>
        <end position="79"/>
    </location>
</feature>
<dbReference type="PANTHER" id="PTHR24188">
    <property type="entry name" value="ANKYRIN REPEAT PROTEIN"/>
    <property type="match status" value="1"/>
</dbReference>
<protein>
    <submittedName>
        <fullName evidence="6">Ankyrin repeat domain-containing protein</fullName>
    </submittedName>
</protein>
<organism evidence="6 7">
    <name type="scientific">Trichoderma harzianum</name>
    <name type="common">Hypocrea lixii</name>
    <dbReference type="NCBI Taxonomy" id="5544"/>
    <lineage>
        <taxon>Eukaryota</taxon>
        <taxon>Fungi</taxon>
        <taxon>Dikarya</taxon>
        <taxon>Ascomycota</taxon>
        <taxon>Pezizomycotina</taxon>
        <taxon>Sordariomycetes</taxon>
        <taxon>Hypocreomycetidae</taxon>
        <taxon>Hypocreales</taxon>
        <taxon>Hypocreaceae</taxon>
        <taxon>Trichoderma</taxon>
    </lineage>
</organism>
<gene>
    <name evidence="6" type="ORF">THAR02_11490</name>
</gene>
<reference evidence="7" key="1">
    <citation type="journal article" date="2015" name="Genome Announc.">
        <title>Draft whole-genome sequence of the biocontrol agent Trichoderma harzianum T6776.</title>
        <authorList>
            <person name="Baroncelli R."/>
            <person name="Piaggeschi G."/>
            <person name="Fiorini L."/>
            <person name="Bertolini E."/>
            <person name="Zapparata A."/>
            <person name="Pe M.E."/>
            <person name="Sarrocco S."/>
            <person name="Vannacci G."/>
        </authorList>
    </citation>
    <scope>NUCLEOTIDE SEQUENCE [LARGE SCALE GENOMIC DNA]</scope>
    <source>
        <strain evidence="7">T6776</strain>
    </source>
</reference>
<dbReference type="Proteomes" id="UP000034112">
    <property type="component" value="Unassembled WGS sequence"/>
</dbReference>
<dbReference type="Pfam" id="PF22939">
    <property type="entry name" value="WHD_GPIID"/>
    <property type="match status" value="1"/>
</dbReference>
<keyword evidence="2 3" id="KW-0040">ANK repeat</keyword>
<dbReference type="OMA" id="CEMAMNE"/>
<dbReference type="InterPro" id="IPR036770">
    <property type="entry name" value="Ankyrin_rpt-contain_sf"/>
</dbReference>
<dbReference type="PROSITE" id="PS50297">
    <property type="entry name" value="ANK_REP_REGION"/>
    <property type="match status" value="3"/>
</dbReference>
<feature type="repeat" description="ANK" evidence="3">
    <location>
        <begin position="388"/>
        <end position="409"/>
    </location>
</feature>
<proteinExistence type="predicted"/>
<accession>A0A0F9WV60</accession>